<dbReference type="InterPro" id="IPR000073">
    <property type="entry name" value="AB_hydrolase_1"/>
</dbReference>
<evidence type="ECO:0000256" key="1">
    <source>
        <dbReference type="SAM" id="Phobius"/>
    </source>
</evidence>
<dbReference type="GO" id="GO:0003824">
    <property type="term" value="F:catalytic activity"/>
    <property type="evidence" value="ECO:0007669"/>
    <property type="project" value="UniProtKB-ARBA"/>
</dbReference>
<gene>
    <name evidence="3" type="ORF">Cci01nite_07570</name>
</gene>
<dbReference type="InterPro" id="IPR052897">
    <property type="entry name" value="Sec-Metab_Biosynth_Hydrolase"/>
</dbReference>
<accession>A0A8J3KAT4</accession>
<name>A0A8J3KAT4_9ACTN</name>
<proteinExistence type="predicted"/>
<evidence type="ECO:0000313" key="4">
    <source>
        <dbReference type="Proteomes" id="UP000659904"/>
    </source>
</evidence>
<feature type="transmembrane region" description="Helical" evidence="1">
    <location>
        <begin position="12"/>
        <end position="32"/>
    </location>
</feature>
<comment type="caution">
    <text evidence="3">The sequence shown here is derived from an EMBL/GenBank/DDBJ whole genome shotgun (WGS) entry which is preliminary data.</text>
</comment>
<organism evidence="3 4">
    <name type="scientific">Catellatospora citrea</name>
    <dbReference type="NCBI Taxonomy" id="53366"/>
    <lineage>
        <taxon>Bacteria</taxon>
        <taxon>Bacillati</taxon>
        <taxon>Actinomycetota</taxon>
        <taxon>Actinomycetes</taxon>
        <taxon>Micromonosporales</taxon>
        <taxon>Micromonosporaceae</taxon>
        <taxon>Catellatospora</taxon>
    </lineage>
</organism>
<dbReference type="Pfam" id="PF12697">
    <property type="entry name" value="Abhydrolase_6"/>
    <property type="match status" value="1"/>
</dbReference>
<reference evidence="3 4" key="1">
    <citation type="submission" date="2021-01" db="EMBL/GenBank/DDBJ databases">
        <title>Whole genome shotgun sequence of Catellatospora citrea NBRC 14495.</title>
        <authorList>
            <person name="Komaki H."/>
            <person name="Tamura T."/>
        </authorList>
    </citation>
    <scope>NUCLEOTIDE SEQUENCE [LARGE SCALE GENOMIC DNA]</scope>
    <source>
        <strain evidence="3 4">NBRC 14495</strain>
    </source>
</reference>
<evidence type="ECO:0000259" key="2">
    <source>
        <dbReference type="Pfam" id="PF12697"/>
    </source>
</evidence>
<keyword evidence="1" id="KW-1133">Transmembrane helix</keyword>
<dbReference type="InterPro" id="IPR029058">
    <property type="entry name" value="AB_hydrolase_fold"/>
</dbReference>
<dbReference type="PANTHER" id="PTHR37017:SF10">
    <property type="entry name" value="AB HYDROLASE-1 DOMAIN-CONTAINING PROTEIN"/>
    <property type="match status" value="1"/>
</dbReference>
<dbReference type="EMBL" id="BONH01000001">
    <property type="protein sequence ID" value="GIF95663.1"/>
    <property type="molecule type" value="Genomic_DNA"/>
</dbReference>
<keyword evidence="4" id="KW-1185">Reference proteome</keyword>
<dbReference type="Gene3D" id="3.40.50.1820">
    <property type="entry name" value="alpha/beta hydrolase"/>
    <property type="match status" value="1"/>
</dbReference>
<dbReference type="PANTHER" id="PTHR37017">
    <property type="entry name" value="AB HYDROLASE-1 DOMAIN-CONTAINING PROTEIN-RELATED"/>
    <property type="match status" value="1"/>
</dbReference>
<keyword evidence="1" id="KW-0812">Transmembrane</keyword>
<dbReference type="SUPFAM" id="SSF53474">
    <property type="entry name" value="alpha/beta-Hydrolases"/>
    <property type="match status" value="1"/>
</dbReference>
<feature type="domain" description="AB hydrolase-1" evidence="2">
    <location>
        <begin position="19"/>
        <end position="249"/>
    </location>
</feature>
<dbReference type="Proteomes" id="UP000659904">
    <property type="component" value="Unassembled WGS sequence"/>
</dbReference>
<protein>
    <recommendedName>
        <fullName evidence="2">AB hydrolase-1 domain-containing protein</fullName>
    </recommendedName>
</protein>
<evidence type="ECO:0000313" key="3">
    <source>
        <dbReference type="EMBL" id="GIF95663.1"/>
    </source>
</evidence>
<keyword evidence="1" id="KW-0472">Membrane</keyword>
<sequence length="255" mass="27258">MQHRAVSVRRPSVAGMTTFVLVPGMWLGAWAWQDVASRLAEAGHDPRPVTLSGVAERAAEATPQTDLDTHVADVVALVEGADLRDVVLVGHSYGGMVVSVAAGLLAARLRRVVYVDSGPLPEGTSQFDTNLPEQQDRILAEIGDGFLAPVPPFRPDPDDPSLAGLDADMLALLRERATPHPFASARQPVHYRPDFATVPSALISCMFPAAQVHEMIAAGHPYFALLAGADVLELPTGHWPMLSRPTDLAMLLSTL</sequence>
<dbReference type="AlphaFoldDB" id="A0A8J3KAT4"/>